<dbReference type="EMBL" id="JAIOIU010000003">
    <property type="protein sequence ID" value="MBZ0158550.1"/>
    <property type="molecule type" value="Genomic_DNA"/>
</dbReference>
<organism evidence="2 3">
    <name type="scientific">Candidatus Methylomirabilis tolerans</name>
    <dbReference type="NCBI Taxonomy" id="3123416"/>
    <lineage>
        <taxon>Bacteria</taxon>
        <taxon>Candidatus Methylomirabilota</taxon>
        <taxon>Candidatus Methylomirabilia</taxon>
        <taxon>Candidatus Methylomirabilales</taxon>
        <taxon>Candidatus Methylomirabilaceae</taxon>
        <taxon>Candidatus Methylomirabilis</taxon>
    </lineage>
</organism>
<proteinExistence type="predicted"/>
<sequence length="95" mass="11579">MMEFEYDEEKSRRNKEKHGIGFAETQRLREDAERVEIPAKADDENRSIVIALIDRRHWSAVMTHRSDRTRIISVRRSRREEIHIYESQDVRREVR</sequence>
<accession>A0AAJ1EII1</accession>
<dbReference type="InterPro" id="IPR007460">
    <property type="entry name" value="BrnT_toxin"/>
</dbReference>
<dbReference type="Pfam" id="PF04365">
    <property type="entry name" value="BrnT_toxin"/>
    <property type="match status" value="1"/>
</dbReference>
<dbReference type="InterPro" id="IPR038573">
    <property type="entry name" value="BrnT_sf"/>
</dbReference>
<gene>
    <name evidence="2" type="ORF">K8G79_00115</name>
</gene>
<feature type="region of interest" description="Disordered" evidence="1">
    <location>
        <begin position="1"/>
        <end position="22"/>
    </location>
</feature>
<dbReference type="AlphaFoldDB" id="A0AAJ1EII1"/>
<reference evidence="2 3" key="1">
    <citation type="journal article" date="2021" name="bioRxiv">
        <title>Unraveling nitrogen, sulfur and carbon metabolic pathways and microbial community transcriptional responses to substrate deprivation and toxicity stresses in a bioreactor mimicking anoxic brackish coastal sediment conditions.</title>
        <authorList>
            <person name="Martins P.D."/>
            <person name="Echeveste M.J."/>
            <person name="Arshad A."/>
            <person name="Kurth J."/>
            <person name="Ouboter H."/>
            <person name="Jetten M.S.M."/>
            <person name="Welte C.U."/>
        </authorList>
    </citation>
    <scope>NUCLEOTIDE SEQUENCE [LARGE SCALE GENOMIC DNA]</scope>
    <source>
        <strain evidence="2">MAG_38</strain>
    </source>
</reference>
<evidence type="ECO:0000313" key="3">
    <source>
        <dbReference type="Proteomes" id="UP001197609"/>
    </source>
</evidence>
<comment type="caution">
    <text evidence="2">The sequence shown here is derived from an EMBL/GenBank/DDBJ whole genome shotgun (WGS) entry which is preliminary data.</text>
</comment>
<name>A0AAJ1EII1_9BACT</name>
<evidence type="ECO:0000256" key="1">
    <source>
        <dbReference type="SAM" id="MobiDB-lite"/>
    </source>
</evidence>
<protein>
    <submittedName>
        <fullName evidence="2">BrnT family toxin</fullName>
    </submittedName>
</protein>
<dbReference type="Proteomes" id="UP001197609">
    <property type="component" value="Unassembled WGS sequence"/>
</dbReference>
<dbReference type="Gene3D" id="3.10.450.530">
    <property type="entry name" value="Ribonuclease toxin, BrnT, of type II toxin-antitoxin system"/>
    <property type="match status" value="1"/>
</dbReference>
<evidence type="ECO:0000313" key="2">
    <source>
        <dbReference type="EMBL" id="MBZ0158550.1"/>
    </source>
</evidence>